<keyword evidence="1" id="KW-0472">Membrane</keyword>
<dbReference type="Proteomes" id="UP000320776">
    <property type="component" value="Chromosome"/>
</dbReference>
<reference evidence="2 3" key="1">
    <citation type="submission" date="2019-02" db="EMBL/GenBank/DDBJ databases">
        <title>Closed genome of Sporomusa termitida DSM 4440.</title>
        <authorList>
            <person name="Poehlein A."/>
            <person name="Daniel R."/>
        </authorList>
    </citation>
    <scope>NUCLEOTIDE SEQUENCE [LARGE SCALE GENOMIC DNA]</scope>
    <source>
        <strain evidence="2 3">DSM 4440</strain>
    </source>
</reference>
<organism evidence="2 3">
    <name type="scientific">Sporomusa termitida</name>
    <dbReference type="NCBI Taxonomy" id="2377"/>
    <lineage>
        <taxon>Bacteria</taxon>
        <taxon>Bacillati</taxon>
        <taxon>Bacillota</taxon>
        <taxon>Negativicutes</taxon>
        <taxon>Selenomonadales</taxon>
        <taxon>Sporomusaceae</taxon>
        <taxon>Sporomusa</taxon>
    </lineage>
</organism>
<accession>A0A517DV38</accession>
<dbReference type="RefSeq" id="WP_246105292.1">
    <property type="nucleotide sequence ID" value="NZ_CP036259.1"/>
</dbReference>
<keyword evidence="1" id="KW-0812">Transmembrane</keyword>
<sequence>MSDYTPRRKRLALSAFTTSEMHVRNPLMTVWWAASFGGFGQIMIGSYIKGFVLVVMEILINLMAHVNVAILYSFTGRIELAKEVLDTRWLLAYILAYCYGLWDAYNHTVSLNKQAVLAEREKAPIDVFTVLPYSINFLDKRSPWVSVFWSMVFPGLGHMFVMRMVTGLFMITFWMISVYYSRLFQVVHFTFLGDLGQALAVADPQWLLFMPSLYCFAAYDSYSCTVELNKKFDTEQREYLAKRYQRLLLELPIPITEGATQMLIAATFNHSSFVELAITELEAKGIAKEKMLAIPLAQKQKNFAILDTIYRSDGVSIIDTASVFGTIGMVLGTIYGFVWAWGPIFWALIGLFGGAAVGLAGDYLLTGRKMTSRRRDKVSELVLLVSCVNAEANMVEQVLRNNTAFGVGTVKA</sequence>
<feature type="transmembrane region" description="Helical" evidence="1">
    <location>
        <begin position="54"/>
        <end position="75"/>
    </location>
</feature>
<keyword evidence="1" id="KW-1133">Transmembrane helix</keyword>
<evidence type="ECO:0000256" key="1">
    <source>
        <dbReference type="SAM" id="Phobius"/>
    </source>
</evidence>
<feature type="transmembrane region" description="Helical" evidence="1">
    <location>
        <begin position="87"/>
        <end position="105"/>
    </location>
</feature>
<gene>
    <name evidence="2" type="ORF">SPTER_25990</name>
</gene>
<dbReference type="KEGG" id="sted:SPTER_25990"/>
<dbReference type="EMBL" id="CP036259">
    <property type="protein sequence ID" value="QDR81225.1"/>
    <property type="molecule type" value="Genomic_DNA"/>
</dbReference>
<feature type="transmembrane region" description="Helical" evidence="1">
    <location>
        <begin position="317"/>
        <end position="338"/>
    </location>
</feature>
<proteinExistence type="predicted"/>
<feature type="transmembrane region" description="Helical" evidence="1">
    <location>
        <begin position="344"/>
        <end position="365"/>
    </location>
</feature>
<evidence type="ECO:0000313" key="2">
    <source>
        <dbReference type="EMBL" id="QDR81225.1"/>
    </source>
</evidence>
<protein>
    <submittedName>
        <fullName evidence="2">Uncharacterized protein</fullName>
    </submittedName>
</protein>
<feature type="transmembrane region" description="Helical" evidence="1">
    <location>
        <begin position="29"/>
        <end position="48"/>
    </location>
</feature>
<evidence type="ECO:0000313" key="3">
    <source>
        <dbReference type="Proteomes" id="UP000320776"/>
    </source>
</evidence>
<feature type="transmembrane region" description="Helical" evidence="1">
    <location>
        <begin position="160"/>
        <end position="180"/>
    </location>
</feature>
<name>A0A517DV38_9FIRM</name>
<keyword evidence="3" id="KW-1185">Reference proteome</keyword>
<dbReference type="AlphaFoldDB" id="A0A517DV38"/>